<dbReference type="STRING" id="4555.A0A368RYD1"/>
<accession>A0A368RYD1</accession>
<dbReference type="PANTHER" id="PTHR33103:SF27">
    <property type="entry name" value="OS04G0594700 PROTEIN"/>
    <property type="match status" value="1"/>
</dbReference>
<dbReference type="OrthoDB" id="746543at2759"/>
<evidence type="ECO:0000313" key="1">
    <source>
        <dbReference type="EMBL" id="RCV35192.1"/>
    </source>
</evidence>
<organism evidence="1">
    <name type="scientific">Setaria italica</name>
    <name type="common">Foxtail millet</name>
    <name type="synonym">Panicum italicum</name>
    <dbReference type="NCBI Taxonomy" id="4555"/>
    <lineage>
        <taxon>Eukaryota</taxon>
        <taxon>Viridiplantae</taxon>
        <taxon>Streptophyta</taxon>
        <taxon>Embryophyta</taxon>
        <taxon>Tracheophyta</taxon>
        <taxon>Spermatophyta</taxon>
        <taxon>Magnoliopsida</taxon>
        <taxon>Liliopsida</taxon>
        <taxon>Poales</taxon>
        <taxon>Poaceae</taxon>
        <taxon>PACMAD clade</taxon>
        <taxon>Panicoideae</taxon>
        <taxon>Panicodae</taxon>
        <taxon>Paniceae</taxon>
        <taxon>Cenchrinae</taxon>
        <taxon>Setaria</taxon>
    </lineage>
</organism>
<reference evidence="1" key="2">
    <citation type="submission" date="2015-07" db="EMBL/GenBank/DDBJ databases">
        <authorList>
            <person name="Noorani M."/>
        </authorList>
    </citation>
    <scope>NUCLEOTIDE SEQUENCE</scope>
    <source>
        <strain evidence="1">Yugu1</strain>
    </source>
</reference>
<name>A0A368RYD1_SETIT</name>
<reference evidence="1" key="1">
    <citation type="journal article" date="2012" name="Nat. Biotechnol.">
        <title>Reference genome sequence of the model plant Setaria.</title>
        <authorList>
            <person name="Bennetzen J.L."/>
            <person name="Schmutz J."/>
            <person name="Wang H."/>
            <person name="Percifield R."/>
            <person name="Hawkins J."/>
            <person name="Pontaroli A.C."/>
            <person name="Estep M."/>
            <person name="Feng L."/>
            <person name="Vaughn J.N."/>
            <person name="Grimwood J."/>
            <person name="Jenkins J."/>
            <person name="Barry K."/>
            <person name="Lindquist E."/>
            <person name="Hellsten U."/>
            <person name="Deshpande S."/>
            <person name="Wang X."/>
            <person name="Wu X."/>
            <person name="Mitros T."/>
            <person name="Triplett J."/>
            <person name="Yang X."/>
            <person name="Ye C.Y."/>
            <person name="Mauro-Herrera M."/>
            <person name="Wang L."/>
            <person name="Li P."/>
            <person name="Sharma M."/>
            <person name="Sharma R."/>
            <person name="Ronald P.C."/>
            <person name="Panaud O."/>
            <person name="Kellogg E.A."/>
            <person name="Brutnell T.P."/>
            <person name="Doust A.N."/>
            <person name="Tuskan G.A."/>
            <person name="Rokhsar D."/>
            <person name="Devos K.M."/>
        </authorList>
    </citation>
    <scope>NUCLEOTIDE SEQUENCE [LARGE SCALE GENOMIC DNA]</scope>
    <source>
        <strain evidence="1">Yugu1</strain>
    </source>
</reference>
<dbReference type="Pfam" id="PF05056">
    <property type="entry name" value="DUF674"/>
    <property type="match status" value="2"/>
</dbReference>
<dbReference type="AlphaFoldDB" id="A0A368RYD1"/>
<proteinExistence type="predicted"/>
<dbReference type="PANTHER" id="PTHR33103">
    <property type="entry name" value="OS01G0153900 PROTEIN"/>
    <property type="match status" value="1"/>
</dbReference>
<protein>
    <recommendedName>
        <fullName evidence="2">DUF674 domain-containing protein</fullName>
    </recommendedName>
</protein>
<evidence type="ECO:0008006" key="2">
    <source>
        <dbReference type="Google" id="ProtNLM"/>
    </source>
</evidence>
<dbReference type="InterPro" id="IPR007750">
    <property type="entry name" value="DUF674"/>
</dbReference>
<dbReference type="EMBL" id="CM003534">
    <property type="protein sequence ID" value="RCV35192.1"/>
    <property type="molecule type" value="Genomic_DNA"/>
</dbReference>
<gene>
    <name evidence="1" type="ORF">SETIT_7G220800v2</name>
</gene>
<sequence>MSNDGATVAVKLFLDKEKQRVLLAESDNDFVDVLFSFLTLPLGTIVRLLGKQSGAGCLDEVYKSVESLSIDHFQTKACKAMLLSPLNAAASQCGQLKIRIDDTNPRKVGICSNRRCPGFSYSSVPDAVCKNCGTGQTFAEHPQIVHTSVAYSGDGGFVTSGIKLIITDDLHVSPASASIVFSLLDKFGLHAEPAILLLKRALISQQALTGLFFDAAVTPDAVNLDQLPENFIQQPKHPEHKFDPIKIKPIQTKDDASVLYAEAGQDFVDLIFGLLSIPLGSIIKAYGQWSPNGCIDNLYRNIAGIGHITSTIDVKLFVDKEKKKVLFAESDKEYVDVLFGFLTMPLGTIVRLLGKQSQMGCLDELYKSVEDLNSEYFKTKACKVMLLKPLNAASSHCCRLKINIDDTNPMAVYVCKDTGCCAHGDRAFSSVPDTLCKCGKVMEYAGDRPEDDGKTAANGNSEAYVSQAAHSFIVTDDLRVGPLSLDSSLRVSQ</sequence>